<keyword evidence="7" id="KW-1185">Reference proteome</keyword>
<proteinExistence type="predicted"/>
<feature type="compositionally biased region" description="Basic and acidic residues" evidence="5">
    <location>
        <begin position="301"/>
        <end position="319"/>
    </location>
</feature>
<sequence>MAASLLGFLADRIDPTKFFTHASARDDPRDAHHGYALAASGAGAGAAAAWSTPPRFAHMPWREHTETAAHLTLGYGLALLTQPLCVVETLQAIQYTRRSTASRPRRSVTQPLGASQSHRPSPYRRSGSPVHPAAPGDGGGSIDPHDSVSRVPSAHSMMPYQGSSGSLVSGTGVWATSGGSHAGGLYGTSPPTRGGYAPGGGGPGYLPPHGLSPYRAAIEEQDEHIPFISDSASAVAAQLADRDDRDRDRDDRGGLDGDGDGDGFGVDGYGGLGDGRGADADDDADDDDAARGEPGGSGDEAGFRSRDRERAGADDRYEGDGGGYGSGEPDAYDDSGRRRRHLHARRRTTRRYLDPLHQACDGPLHLEPFHLGVWESVRQVSDSAQEGALGLVKGHFTQWLWFQSTAALQPAAAEALNECFGVLAETHPATDAAAEAIVRTLLSPLEWVRTRLIAQSSVAGYKMYWGPVDALMALRSEPDATGAGGSGRASVLAWWTPRHLLPSLVLHATTAALRAAAAHVILHVLALDEEFTPWLYRVAQVVAIAVETFVTCPLALARMRLQTQRIKPLSRRRPRRWTSASSSNGAPGMGAATITSGGGGGDGSRPSLLLTRHLPSAVAALAPGGPASAVGGGTGGGVPSVPPPLNCIDAARNCVATSPRWYTGVFDVWRWVIRDEGHAERLYPSSRGGPIGLGYGGRSARSAGFGTGAGAGAGAGGSGPGSTVGAAETGLSSTSPTQTLGASPSMPATAPSAGAAAGGGGGPATLPSGGGAGGTGQYAPWWLPSGAPPPSGSLGPRHVADAMADTMLAFASGQAGYPASEYAASAIGGPAGGSYVHGGGGRSGLPRDRPRDRDRDRSTTPPGKWTGFTSLWRAFWPAFYHKLTLYLLASVGI</sequence>
<dbReference type="EMBL" id="ML014165">
    <property type="protein sequence ID" value="RKP01661.1"/>
    <property type="molecule type" value="Genomic_DNA"/>
</dbReference>
<dbReference type="SUPFAM" id="SSF103506">
    <property type="entry name" value="Mitochondrial carrier"/>
    <property type="match status" value="2"/>
</dbReference>
<evidence type="ECO:0000256" key="1">
    <source>
        <dbReference type="ARBA" id="ARBA00004370"/>
    </source>
</evidence>
<feature type="region of interest" description="Disordered" evidence="5">
    <location>
        <begin position="236"/>
        <end position="343"/>
    </location>
</feature>
<feature type="compositionally biased region" description="Polar residues" evidence="5">
    <location>
        <begin position="110"/>
        <end position="119"/>
    </location>
</feature>
<feature type="compositionally biased region" description="Polar residues" evidence="5">
    <location>
        <begin position="730"/>
        <end position="740"/>
    </location>
</feature>
<feature type="compositionally biased region" description="Basic and acidic residues" evidence="5">
    <location>
        <begin position="845"/>
        <end position="858"/>
    </location>
</feature>
<feature type="compositionally biased region" description="Gly residues" evidence="5">
    <location>
        <begin position="711"/>
        <end position="722"/>
    </location>
</feature>
<reference evidence="7" key="1">
    <citation type="journal article" date="2018" name="Nat. Microbiol.">
        <title>Leveraging single-cell genomics to expand the fungal tree of life.</title>
        <authorList>
            <person name="Ahrendt S.R."/>
            <person name="Quandt C.A."/>
            <person name="Ciobanu D."/>
            <person name="Clum A."/>
            <person name="Salamov A."/>
            <person name="Andreopoulos B."/>
            <person name="Cheng J.F."/>
            <person name="Woyke T."/>
            <person name="Pelin A."/>
            <person name="Henrissat B."/>
            <person name="Reynolds N.K."/>
            <person name="Benny G.L."/>
            <person name="Smith M.E."/>
            <person name="James T.Y."/>
            <person name="Grigoriev I.V."/>
        </authorList>
    </citation>
    <scope>NUCLEOTIDE SEQUENCE [LARGE SCALE GENOMIC DNA]</scope>
    <source>
        <strain evidence="7">ATCC 52028</strain>
    </source>
</reference>
<evidence type="ECO:0000256" key="2">
    <source>
        <dbReference type="ARBA" id="ARBA00022692"/>
    </source>
</evidence>
<dbReference type="AlphaFoldDB" id="A0A4P9X9H0"/>
<keyword evidence="4" id="KW-0472">Membrane</keyword>
<dbReference type="STRING" id="1555241.A0A4P9X9H0"/>
<feature type="compositionally biased region" description="Gly residues" evidence="5">
    <location>
        <begin position="262"/>
        <end position="275"/>
    </location>
</feature>
<accession>A0A4P9X9H0</accession>
<dbReference type="GO" id="GO:0016020">
    <property type="term" value="C:membrane"/>
    <property type="evidence" value="ECO:0007669"/>
    <property type="project" value="UniProtKB-SubCell"/>
</dbReference>
<evidence type="ECO:0000256" key="5">
    <source>
        <dbReference type="SAM" id="MobiDB-lite"/>
    </source>
</evidence>
<feature type="compositionally biased region" description="Basic and acidic residues" evidence="5">
    <location>
        <begin position="240"/>
        <end position="255"/>
    </location>
</feature>
<feature type="region of interest" description="Disordered" evidence="5">
    <location>
        <begin position="834"/>
        <end position="863"/>
    </location>
</feature>
<feature type="compositionally biased region" description="Low complexity" evidence="5">
    <location>
        <begin position="741"/>
        <end position="755"/>
    </location>
</feature>
<feature type="region of interest" description="Disordered" evidence="5">
    <location>
        <begin position="96"/>
        <end position="167"/>
    </location>
</feature>
<organism evidence="6 7">
    <name type="scientific">Caulochytrium protostelioides</name>
    <dbReference type="NCBI Taxonomy" id="1555241"/>
    <lineage>
        <taxon>Eukaryota</taxon>
        <taxon>Fungi</taxon>
        <taxon>Fungi incertae sedis</taxon>
        <taxon>Chytridiomycota</taxon>
        <taxon>Chytridiomycota incertae sedis</taxon>
        <taxon>Chytridiomycetes</taxon>
        <taxon>Caulochytriales</taxon>
        <taxon>Caulochytriaceae</taxon>
        <taxon>Caulochytrium</taxon>
    </lineage>
</organism>
<dbReference type="InterPro" id="IPR023395">
    <property type="entry name" value="MCP_dom_sf"/>
</dbReference>
<feature type="region of interest" description="Disordered" evidence="5">
    <location>
        <begin position="567"/>
        <end position="606"/>
    </location>
</feature>
<evidence type="ECO:0000256" key="3">
    <source>
        <dbReference type="ARBA" id="ARBA00022989"/>
    </source>
</evidence>
<comment type="subcellular location">
    <subcellularLocation>
        <location evidence="1">Membrane</location>
    </subcellularLocation>
</comment>
<protein>
    <submittedName>
        <fullName evidence="6">Uncharacterized protein</fullName>
    </submittedName>
</protein>
<gene>
    <name evidence="6" type="ORF">CXG81DRAFT_25695</name>
</gene>
<feature type="region of interest" description="Disordered" evidence="5">
    <location>
        <begin position="711"/>
        <end position="797"/>
    </location>
</feature>
<evidence type="ECO:0000256" key="4">
    <source>
        <dbReference type="ARBA" id="ARBA00023136"/>
    </source>
</evidence>
<feature type="compositionally biased region" description="Gly residues" evidence="5">
    <location>
        <begin position="834"/>
        <end position="843"/>
    </location>
</feature>
<evidence type="ECO:0000313" key="7">
    <source>
        <dbReference type="Proteomes" id="UP000274922"/>
    </source>
</evidence>
<name>A0A4P9X9H0_9FUNG</name>
<evidence type="ECO:0000313" key="6">
    <source>
        <dbReference type="EMBL" id="RKP01661.1"/>
    </source>
</evidence>
<feature type="region of interest" description="Disordered" evidence="5">
    <location>
        <begin position="185"/>
        <end position="208"/>
    </location>
</feature>
<feature type="compositionally biased region" description="Gly residues" evidence="5">
    <location>
        <begin position="756"/>
        <end position="776"/>
    </location>
</feature>
<feature type="compositionally biased region" description="Low complexity" evidence="5">
    <location>
        <begin position="577"/>
        <end position="595"/>
    </location>
</feature>
<keyword evidence="2" id="KW-0812">Transmembrane</keyword>
<dbReference type="Gene3D" id="1.50.40.10">
    <property type="entry name" value="Mitochondrial carrier domain"/>
    <property type="match status" value="2"/>
</dbReference>
<keyword evidence="3" id="KW-1133">Transmembrane helix</keyword>
<dbReference type="Proteomes" id="UP000274922">
    <property type="component" value="Unassembled WGS sequence"/>
</dbReference>
<dbReference type="OrthoDB" id="77989at2759"/>